<keyword evidence="7" id="KW-0472">Membrane</keyword>
<dbReference type="Proteomes" id="UP001168821">
    <property type="component" value="Unassembled WGS sequence"/>
</dbReference>
<keyword evidence="5" id="KW-0552">Olfaction</keyword>
<evidence type="ECO:0000256" key="6">
    <source>
        <dbReference type="ARBA" id="ARBA00022989"/>
    </source>
</evidence>
<comment type="caution">
    <text evidence="10">The sequence shown here is derived from an EMBL/GenBank/DDBJ whole genome shotgun (WGS) entry which is preliminary data.</text>
</comment>
<reference evidence="10" key="1">
    <citation type="journal article" date="2023" name="G3 (Bethesda)">
        <title>Whole genome assemblies of Zophobas morio and Tenebrio molitor.</title>
        <authorList>
            <person name="Kaur S."/>
            <person name="Stinson S.A."/>
            <person name="diCenzo G.C."/>
        </authorList>
    </citation>
    <scope>NUCLEOTIDE SEQUENCE</scope>
    <source>
        <strain evidence="10">QUZm001</strain>
    </source>
</reference>
<gene>
    <name evidence="10" type="ORF">Zmor_020489</name>
</gene>
<evidence type="ECO:0000256" key="1">
    <source>
        <dbReference type="ARBA" id="ARBA00004651"/>
    </source>
</evidence>
<evidence type="ECO:0000256" key="4">
    <source>
        <dbReference type="ARBA" id="ARBA00022692"/>
    </source>
</evidence>
<keyword evidence="3" id="KW-0716">Sensory transduction</keyword>
<accession>A0AA38I3N1</accession>
<evidence type="ECO:0000256" key="7">
    <source>
        <dbReference type="ARBA" id="ARBA00023136"/>
    </source>
</evidence>
<evidence type="ECO:0000256" key="3">
    <source>
        <dbReference type="ARBA" id="ARBA00022606"/>
    </source>
</evidence>
<proteinExistence type="predicted"/>
<dbReference type="Pfam" id="PF02949">
    <property type="entry name" value="7tm_6"/>
    <property type="match status" value="1"/>
</dbReference>
<evidence type="ECO:0000256" key="2">
    <source>
        <dbReference type="ARBA" id="ARBA00022475"/>
    </source>
</evidence>
<keyword evidence="4" id="KW-0812">Transmembrane</keyword>
<keyword evidence="9" id="KW-0807">Transducer</keyword>
<dbReference type="GO" id="GO:0007165">
    <property type="term" value="P:signal transduction"/>
    <property type="evidence" value="ECO:0007669"/>
    <property type="project" value="UniProtKB-KW"/>
</dbReference>
<dbReference type="GO" id="GO:0004984">
    <property type="term" value="F:olfactory receptor activity"/>
    <property type="evidence" value="ECO:0007669"/>
    <property type="project" value="InterPro"/>
</dbReference>
<keyword evidence="2" id="KW-1003">Cell membrane</keyword>
<keyword evidence="8" id="KW-0675">Receptor</keyword>
<keyword evidence="6" id="KW-1133">Transmembrane helix</keyword>
<organism evidence="10 11">
    <name type="scientific">Zophobas morio</name>
    <dbReference type="NCBI Taxonomy" id="2755281"/>
    <lineage>
        <taxon>Eukaryota</taxon>
        <taxon>Metazoa</taxon>
        <taxon>Ecdysozoa</taxon>
        <taxon>Arthropoda</taxon>
        <taxon>Hexapoda</taxon>
        <taxon>Insecta</taxon>
        <taxon>Pterygota</taxon>
        <taxon>Neoptera</taxon>
        <taxon>Endopterygota</taxon>
        <taxon>Coleoptera</taxon>
        <taxon>Polyphaga</taxon>
        <taxon>Cucujiformia</taxon>
        <taxon>Tenebrionidae</taxon>
        <taxon>Zophobas</taxon>
    </lineage>
</organism>
<dbReference type="GO" id="GO:0005886">
    <property type="term" value="C:plasma membrane"/>
    <property type="evidence" value="ECO:0007669"/>
    <property type="project" value="UniProtKB-SubCell"/>
</dbReference>
<evidence type="ECO:0000313" key="10">
    <source>
        <dbReference type="EMBL" id="KAJ3648708.1"/>
    </source>
</evidence>
<protein>
    <recommendedName>
        <fullName evidence="12">7tm 6 domain containing protein</fullName>
    </recommendedName>
</protein>
<evidence type="ECO:0000256" key="9">
    <source>
        <dbReference type="ARBA" id="ARBA00023224"/>
    </source>
</evidence>
<dbReference type="GO" id="GO:0005549">
    <property type="term" value="F:odorant binding"/>
    <property type="evidence" value="ECO:0007669"/>
    <property type="project" value="InterPro"/>
</dbReference>
<sequence length="101" mass="11323">MAGGTVFLWAIYPILDGSVKQNSLPFRAWYPYDTTVSPFYETTYVYQIVSVAFIASTGITVDTLITALSEFIGAQCDILCDNIKNFYVEQQFSVGLLMKLK</sequence>
<comment type="subcellular location">
    <subcellularLocation>
        <location evidence="1">Cell membrane</location>
        <topology evidence="1">Multi-pass membrane protein</topology>
    </subcellularLocation>
</comment>
<dbReference type="PANTHER" id="PTHR21137">
    <property type="entry name" value="ODORANT RECEPTOR"/>
    <property type="match status" value="1"/>
</dbReference>
<dbReference type="AlphaFoldDB" id="A0AA38I3N1"/>
<evidence type="ECO:0000313" key="11">
    <source>
        <dbReference type="Proteomes" id="UP001168821"/>
    </source>
</evidence>
<evidence type="ECO:0000256" key="8">
    <source>
        <dbReference type="ARBA" id="ARBA00023170"/>
    </source>
</evidence>
<dbReference type="InterPro" id="IPR004117">
    <property type="entry name" value="7tm6_olfct_rcpt"/>
</dbReference>
<name>A0AA38I3N1_9CUCU</name>
<keyword evidence="11" id="KW-1185">Reference proteome</keyword>
<evidence type="ECO:0008006" key="12">
    <source>
        <dbReference type="Google" id="ProtNLM"/>
    </source>
</evidence>
<dbReference type="EMBL" id="JALNTZ010000006">
    <property type="protein sequence ID" value="KAJ3648708.1"/>
    <property type="molecule type" value="Genomic_DNA"/>
</dbReference>
<dbReference type="PANTHER" id="PTHR21137:SF35">
    <property type="entry name" value="ODORANT RECEPTOR 19A-RELATED"/>
    <property type="match status" value="1"/>
</dbReference>
<evidence type="ECO:0000256" key="5">
    <source>
        <dbReference type="ARBA" id="ARBA00022725"/>
    </source>
</evidence>